<dbReference type="AlphaFoldDB" id="A0A9E7DJB6"/>
<dbReference type="EMBL" id="CP096649">
    <property type="protein sequence ID" value="UQK59000.1"/>
    <property type="molecule type" value="Genomic_DNA"/>
</dbReference>
<dbReference type="CDD" id="cd09007">
    <property type="entry name" value="NP-I_spr0068"/>
    <property type="match status" value="1"/>
</dbReference>
<dbReference type="RefSeq" id="WP_249242528.1">
    <property type="nucleotide sequence ID" value="NZ_CP096649.1"/>
</dbReference>
<dbReference type="GO" id="GO:0004731">
    <property type="term" value="F:purine-nucleoside phosphorylase activity"/>
    <property type="evidence" value="ECO:0007669"/>
    <property type="project" value="TreeGrafter"/>
</dbReference>
<dbReference type="GO" id="GO:0004850">
    <property type="term" value="F:uridine phosphorylase activity"/>
    <property type="evidence" value="ECO:0007669"/>
    <property type="project" value="UniProtKB-EC"/>
</dbReference>
<dbReference type="InterPro" id="IPR035994">
    <property type="entry name" value="Nucleoside_phosphorylase_sf"/>
</dbReference>
<evidence type="ECO:0000259" key="4">
    <source>
        <dbReference type="Pfam" id="PF01048"/>
    </source>
</evidence>
<evidence type="ECO:0000313" key="6">
    <source>
        <dbReference type="Proteomes" id="UP000831151"/>
    </source>
</evidence>
<feature type="domain" description="Nucleoside phosphorylase" evidence="4">
    <location>
        <begin position="52"/>
        <end position="206"/>
    </location>
</feature>
<dbReference type="Gene3D" id="3.40.50.1580">
    <property type="entry name" value="Nucleoside phosphorylase domain"/>
    <property type="match status" value="1"/>
</dbReference>
<dbReference type="PANTHER" id="PTHR43691:SF11">
    <property type="entry name" value="FI09636P-RELATED"/>
    <property type="match status" value="1"/>
</dbReference>
<evidence type="ECO:0000256" key="1">
    <source>
        <dbReference type="ARBA" id="ARBA00011888"/>
    </source>
</evidence>
<evidence type="ECO:0000256" key="2">
    <source>
        <dbReference type="ARBA" id="ARBA00021980"/>
    </source>
</evidence>
<dbReference type="InterPro" id="IPR000845">
    <property type="entry name" value="Nucleoside_phosphorylase_d"/>
</dbReference>
<dbReference type="GO" id="GO:0005829">
    <property type="term" value="C:cytosol"/>
    <property type="evidence" value="ECO:0007669"/>
    <property type="project" value="TreeGrafter"/>
</dbReference>
<evidence type="ECO:0000256" key="3">
    <source>
        <dbReference type="ARBA" id="ARBA00048447"/>
    </source>
</evidence>
<dbReference type="PANTHER" id="PTHR43691">
    <property type="entry name" value="URIDINE PHOSPHORYLASE"/>
    <property type="match status" value="1"/>
</dbReference>
<proteinExistence type="predicted"/>
<dbReference type="Pfam" id="PF01048">
    <property type="entry name" value="PNP_UDP_1"/>
    <property type="match status" value="1"/>
</dbReference>
<dbReference type="SUPFAM" id="SSF53167">
    <property type="entry name" value="Purine and uridine phosphorylases"/>
    <property type="match status" value="1"/>
</dbReference>
<dbReference type="KEGG" id="fms:M1R53_07085"/>
<dbReference type="GO" id="GO:0006152">
    <property type="term" value="P:purine nucleoside catabolic process"/>
    <property type="evidence" value="ECO:0007669"/>
    <property type="project" value="TreeGrafter"/>
</dbReference>
<organism evidence="5 6">
    <name type="scientific">Fenollaria massiliensis</name>
    <dbReference type="NCBI Taxonomy" id="938288"/>
    <lineage>
        <taxon>Bacteria</taxon>
        <taxon>Bacillati</taxon>
        <taxon>Bacillota</taxon>
        <taxon>Clostridia</taxon>
        <taxon>Eubacteriales</taxon>
        <taxon>Fenollaria</taxon>
    </lineage>
</organism>
<sequence length="249" mass="27982">MIIDSYDIDTEPIISLEHFYGEKKNLIDKCLVIFSKRIVEYLLDNFECQEIAKVGSPNGSIPIYKSHFEGQEFAFYLSMMGSALASSQCNEVNWLTGANKFIMFGSCGSLDKEKTLGKYILPTEAYRGEGASYYYAAPSDYIAIKNHDKLEEFFIKEKAPYTKGKVWTTDVALRETRGLVAKRKSEGCIAVEMELAGVQAACDFYGFELYDFLEAGDVLSESSYEVEGLNSANHDLGKLYLALKLLKEI</sequence>
<evidence type="ECO:0000313" key="5">
    <source>
        <dbReference type="EMBL" id="UQK59000.1"/>
    </source>
</evidence>
<dbReference type="EC" id="2.4.2.3" evidence="1"/>
<keyword evidence="6" id="KW-1185">Reference proteome</keyword>
<protein>
    <recommendedName>
        <fullName evidence="2">Uridine phosphorylase</fullName>
        <ecNumber evidence="1">2.4.2.3</ecNumber>
    </recommendedName>
</protein>
<comment type="catalytic activity">
    <reaction evidence="3">
        <text>uridine + phosphate = alpha-D-ribose 1-phosphate + uracil</text>
        <dbReference type="Rhea" id="RHEA:24388"/>
        <dbReference type="ChEBI" id="CHEBI:16704"/>
        <dbReference type="ChEBI" id="CHEBI:17568"/>
        <dbReference type="ChEBI" id="CHEBI:43474"/>
        <dbReference type="ChEBI" id="CHEBI:57720"/>
        <dbReference type="EC" id="2.4.2.3"/>
    </reaction>
</comment>
<accession>A0A9E7DJB6</accession>
<reference evidence="5" key="1">
    <citation type="submission" date="2022-04" db="EMBL/GenBank/DDBJ databases">
        <title>Complete genome sequences of Ezakiella coagulans and Fenollaria massiliensis.</title>
        <authorList>
            <person name="France M.T."/>
            <person name="Clifford J."/>
            <person name="Narina S."/>
            <person name="Rutt L."/>
            <person name="Ravel J."/>
        </authorList>
    </citation>
    <scope>NUCLEOTIDE SEQUENCE</scope>
    <source>
        <strain evidence="5">C0061C2</strain>
    </source>
</reference>
<name>A0A9E7DJB6_9FIRM</name>
<gene>
    <name evidence="5" type="ORF">M1R53_07085</name>
</gene>
<dbReference type="Proteomes" id="UP000831151">
    <property type="component" value="Chromosome"/>
</dbReference>